<dbReference type="OrthoDB" id="288532at2"/>
<keyword evidence="9" id="KW-1185">Reference proteome</keyword>
<reference evidence="8 9" key="1">
    <citation type="submission" date="2018-11" db="EMBL/GenBank/DDBJ databases">
        <title>The draft genome sequence of Amphritea balenae JAMM 1525T.</title>
        <authorList>
            <person name="Fang Z."/>
            <person name="Zhang Y."/>
            <person name="Han X."/>
        </authorList>
    </citation>
    <scope>NUCLEOTIDE SEQUENCE [LARGE SCALE GENOMIC DNA]</scope>
    <source>
        <strain evidence="8 9">JAMM 1525</strain>
    </source>
</reference>
<dbReference type="PANTHER" id="PTHR12137">
    <property type="entry name" value="CARBOHYDRATE SULFOTRANSFERASE"/>
    <property type="match status" value="1"/>
</dbReference>
<dbReference type="InterPro" id="IPR005331">
    <property type="entry name" value="Sulfotransferase"/>
</dbReference>
<evidence type="ECO:0000256" key="3">
    <source>
        <dbReference type="ARBA" id="ARBA00022692"/>
    </source>
</evidence>
<dbReference type="AlphaFoldDB" id="A0A3P1SIG9"/>
<dbReference type="PANTHER" id="PTHR12137:SF54">
    <property type="entry name" value="CARBOHYDRATE SULFOTRANSFERASE"/>
    <property type="match status" value="1"/>
</dbReference>
<keyword evidence="4" id="KW-1133">Transmembrane helix</keyword>
<dbReference type="GO" id="GO:0016020">
    <property type="term" value="C:membrane"/>
    <property type="evidence" value="ECO:0007669"/>
    <property type="project" value="InterPro"/>
</dbReference>
<gene>
    <name evidence="8" type="ORF">EHS89_20940</name>
</gene>
<evidence type="ECO:0000313" key="8">
    <source>
        <dbReference type="EMBL" id="RRC96669.1"/>
    </source>
</evidence>
<protein>
    <recommendedName>
        <fullName evidence="10">Sulfotransferase family protein</fullName>
    </recommendedName>
</protein>
<accession>A0A3P1SIG9</accession>
<evidence type="ECO:0008006" key="10">
    <source>
        <dbReference type="Google" id="ProtNLM"/>
    </source>
</evidence>
<dbReference type="InterPro" id="IPR018011">
    <property type="entry name" value="Carb_sulfotrans_8-10"/>
</dbReference>
<name>A0A3P1SIG9_9GAMM</name>
<dbReference type="Proteomes" id="UP000267535">
    <property type="component" value="Unassembled WGS sequence"/>
</dbReference>
<evidence type="ECO:0000256" key="5">
    <source>
        <dbReference type="ARBA" id="ARBA00023034"/>
    </source>
</evidence>
<comment type="caution">
    <text evidence="8">The sequence shown here is derived from an EMBL/GenBank/DDBJ whole genome shotgun (WGS) entry which is preliminary data.</text>
</comment>
<evidence type="ECO:0000256" key="6">
    <source>
        <dbReference type="ARBA" id="ARBA00023136"/>
    </source>
</evidence>
<dbReference type="GO" id="GO:0008146">
    <property type="term" value="F:sulfotransferase activity"/>
    <property type="evidence" value="ECO:0007669"/>
    <property type="project" value="InterPro"/>
</dbReference>
<sequence>MDVRMMKNIFFSRHYGLCFISNPKVACSTIKHSLLDGCYEGNVHDSASFELPKDSDTPLFALTRNPFSRALSGYKNKVGPNQDDNVWVPFCEKYKLDSNKGISFLDFLKVLSSDKNVSEIDEHFRPQYLNLHRDHIKPEFIGRIERMVDVVSFLSEYGVSFETQSAHKTNASLIYKDIITEEEAELIVNIYSADFEEYGYSKDVKSDFIPESIRQTQETSIYYKAFAITNLFDLSVDELRSLAISKESGNSEASFNLMYQAFLKRPHGPLINKKMSRFSKLNPEWKKLYDIENE</sequence>
<dbReference type="GO" id="GO:0016051">
    <property type="term" value="P:carbohydrate biosynthetic process"/>
    <property type="evidence" value="ECO:0007669"/>
    <property type="project" value="InterPro"/>
</dbReference>
<keyword evidence="7" id="KW-0325">Glycoprotein</keyword>
<evidence type="ECO:0000256" key="4">
    <source>
        <dbReference type="ARBA" id="ARBA00022989"/>
    </source>
</evidence>
<dbReference type="Pfam" id="PF03567">
    <property type="entry name" value="Sulfotransfer_2"/>
    <property type="match status" value="1"/>
</dbReference>
<comment type="subcellular location">
    <subcellularLocation>
        <location evidence="1">Golgi apparatus membrane</location>
        <topology evidence="1">Single-pass type II membrane protein</topology>
    </subcellularLocation>
</comment>
<keyword evidence="5" id="KW-0333">Golgi apparatus</keyword>
<keyword evidence="3" id="KW-0812">Transmembrane</keyword>
<evidence type="ECO:0000256" key="1">
    <source>
        <dbReference type="ARBA" id="ARBA00004323"/>
    </source>
</evidence>
<evidence type="ECO:0000313" key="9">
    <source>
        <dbReference type="Proteomes" id="UP000267535"/>
    </source>
</evidence>
<keyword evidence="6" id="KW-0472">Membrane</keyword>
<organism evidence="8 9">
    <name type="scientific">Amphritea balenae</name>
    <dbReference type="NCBI Taxonomy" id="452629"/>
    <lineage>
        <taxon>Bacteria</taxon>
        <taxon>Pseudomonadati</taxon>
        <taxon>Pseudomonadota</taxon>
        <taxon>Gammaproteobacteria</taxon>
        <taxon>Oceanospirillales</taxon>
        <taxon>Oceanospirillaceae</taxon>
        <taxon>Amphritea</taxon>
    </lineage>
</organism>
<evidence type="ECO:0000256" key="2">
    <source>
        <dbReference type="ARBA" id="ARBA00022679"/>
    </source>
</evidence>
<keyword evidence="2" id="KW-0808">Transferase</keyword>
<dbReference type="EMBL" id="RQXV01000020">
    <property type="protein sequence ID" value="RRC96669.1"/>
    <property type="molecule type" value="Genomic_DNA"/>
</dbReference>
<proteinExistence type="predicted"/>
<evidence type="ECO:0000256" key="7">
    <source>
        <dbReference type="ARBA" id="ARBA00023180"/>
    </source>
</evidence>